<dbReference type="Pfam" id="PF00023">
    <property type="entry name" value="Ank"/>
    <property type="match status" value="1"/>
</dbReference>
<evidence type="ECO:0000256" key="1">
    <source>
        <dbReference type="ARBA" id="ARBA00022737"/>
    </source>
</evidence>
<dbReference type="PRINTS" id="PR01415">
    <property type="entry name" value="ANKYRIN"/>
</dbReference>
<organism evidence="5 6">
    <name type="scientific">Blepharisma stoltei</name>
    <dbReference type="NCBI Taxonomy" id="1481888"/>
    <lineage>
        <taxon>Eukaryota</taxon>
        <taxon>Sar</taxon>
        <taxon>Alveolata</taxon>
        <taxon>Ciliophora</taxon>
        <taxon>Postciliodesmatophora</taxon>
        <taxon>Heterotrichea</taxon>
        <taxon>Heterotrichida</taxon>
        <taxon>Blepharismidae</taxon>
        <taxon>Blepharisma</taxon>
    </lineage>
</organism>
<keyword evidence="2 3" id="KW-0040">ANK repeat</keyword>
<feature type="repeat" description="ANK" evidence="3">
    <location>
        <begin position="69"/>
        <end position="101"/>
    </location>
</feature>
<dbReference type="AlphaFoldDB" id="A0AAU9K8Z8"/>
<evidence type="ECO:0000313" key="6">
    <source>
        <dbReference type="Proteomes" id="UP001162131"/>
    </source>
</evidence>
<dbReference type="Proteomes" id="UP001162131">
    <property type="component" value="Unassembled WGS sequence"/>
</dbReference>
<dbReference type="SUPFAM" id="SSF48403">
    <property type="entry name" value="Ankyrin repeat"/>
    <property type="match status" value="1"/>
</dbReference>
<keyword evidence="6" id="KW-1185">Reference proteome</keyword>
<feature type="compositionally biased region" description="Polar residues" evidence="4">
    <location>
        <begin position="557"/>
        <end position="566"/>
    </location>
</feature>
<dbReference type="EMBL" id="CAJZBQ010000051">
    <property type="protein sequence ID" value="CAG9330429.1"/>
    <property type="molecule type" value="Genomic_DNA"/>
</dbReference>
<feature type="region of interest" description="Disordered" evidence="4">
    <location>
        <begin position="449"/>
        <end position="491"/>
    </location>
</feature>
<protein>
    <submittedName>
        <fullName evidence="5">Uncharacterized protein</fullName>
    </submittedName>
</protein>
<dbReference type="InterPro" id="IPR036770">
    <property type="entry name" value="Ankyrin_rpt-contain_sf"/>
</dbReference>
<feature type="compositionally biased region" description="Basic and acidic residues" evidence="4">
    <location>
        <begin position="473"/>
        <end position="491"/>
    </location>
</feature>
<feature type="region of interest" description="Disordered" evidence="4">
    <location>
        <begin position="166"/>
        <end position="229"/>
    </location>
</feature>
<evidence type="ECO:0000313" key="5">
    <source>
        <dbReference type="EMBL" id="CAG9330429.1"/>
    </source>
</evidence>
<proteinExistence type="predicted"/>
<keyword evidence="1" id="KW-0677">Repeat</keyword>
<dbReference type="SMART" id="SM00248">
    <property type="entry name" value="ANK"/>
    <property type="match status" value="3"/>
</dbReference>
<dbReference type="Pfam" id="PF12796">
    <property type="entry name" value="Ank_2"/>
    <property type="match status" value="1"/>
</dbReference>
<accession>A0AAU9K8Z8</accession>
<dbReference type="PROSITE" id="PS50297">
    <property type="entry name" value="ANK_REP_REGION"/>
    <property type="match status" value="3"/>
</dbReference>
<feature type="compositionally biased region" description="Polar residues" evidence="4">
    <location>
        <begin position="451"/>
        <end position="460"/>
    </location>
</feature>
<gene>
    <name evidence="5" type="ORF">BSTOLATCC_MIC51019</name>
</gene>
<feature type="compositionally biased region" description="Basic and acidic residues" evidence="4">
    <location>
        <begin position="181"/>
        <end position="198"/>
    </location>
</feature>
<feature type="repeat" description="ANK" evidence="3">
    <location>
        <begin position="36"/>
        <end position="68"/>
    </location>
</feature>
<reference evidence="5" key="1">
    <citation type="submission" date="2021-09" db="EMBL/GenBank/DDBJ databases">
        <authorList>
            <consortium name="AG Swart"/>
            <person name="Singh M."/>
            <person name="Singh A."/>
            <person name="Seah K."/>
            <person name="Emmerich C."/>
        </authorList>
    </citation>
    <scope>NUCLEOTIDE SEQUENCE</scope>
    <source>
        <strain evidence="5">ATCC30299</strain>
    </source>
</reference>
<feature type="compositionally biased region" description="Low complexity" evidence="4">
    <location>
        <begin position="199"/>
        <end position="208"/>
    </location>
</feature>
<evidence type="ECO:0000256" key="3">
    <source>
        <dbReference type="PROSITE-ProRule" id="PRU00023"/>
    </source>
</evidence>
<feature type="repeat" description="ANK" evidence="3">
    <location>
        <begin position="102"/>
        <end position="134"/>
    </location>
</feature>
<sequence length="577" mass="66217">MSKRVQSELMLNIEEGNFERVCNMITRENIEERNQTGYTPLALAVRTGHYKIVEELVKKGADINATNDAGQSILFIACWHNHEEIVKLLLSRGVKVNQPDQRGWTPLIISVYHNYAGIVELLLQAGSDIDHQDSFGKNAIDRAKNVEMISMIRKYSEERKIGQKVSLSLPGTPGGVSHLDNIIRPKSRDNSIDRKSESSQKSSNSPYKFDNMKSPQGREPTPTKQKVDQSFDRNIGRTSFENEKLYDMVKEIEENIAERFFNDMDITINDQLNQAIDVLQKEIETLVNRSTRDLFRKLKEYVFRVTDNLLGKSNYKISNSRIQADFSEIFEFREQLINVSSTHRSQYAEEIGKLGHNQLKLGDRRIDDIKEDLYRHVNNYLSELDSKMKELSGNHISKEISNRIFTVKDTINSEINHYLLYLTDKMKSMLDDLVAARIKEICDDNRISLPRQMNKNNSAGNLPGGRPSATESYKNEAHRSEKSESQRKSHDFSNDYLENLSQEYTKYQTPQYSSTFQIDFPESSQSFSKEPPKSKPPVSRPKASSLSSKGDQKQVLPPTNVSSTLQGFLKFEEMSRK</sequence>
<feature type="region of interest" description="Disordered" evidence="4">
    <location>
        <begin position="520"/>
        <end position="577"/>
    </location>
</feature>
<comment type="caution">
    <text evidence="5">The sequence shown here is derived from an EMBL/GenBank/DDBJ whole genome shotgun (WGS) entry which is preliminary data.</text>
</comment>
<evidence type="ECO:0000256" key="2">
    <source>
        <dbReference type="ARBA" id="ARBA00023043"/>
    </source>
</evidence>
<name>A0AAU9K8Z8_9CILI</name>
<evidence type="ECO:0000256" key="4">
    <source>
        <dbReference type="SAM" id="MobiDB-lite"/>
    </source>
</evidence>
<dbReference type="PANTHER" id="PTHR24171">
    <property type="entry name" value="ANKYRIN REPEAT DOMAIN-CONTAINING PROTEIN 39-RELATED"/>
    <property type="match status" value="1"/>
</dbReference>
<dbReference type="PROSITE" id="PS50088">
    <property type="entry name" value="ANK_REPEAT"/>
    <property type="match status" value="3"/>
</dbReference>
<dbReference type="Gene3D" id="1.25.40.20">
    <property type="entry name" value="Ankyrin repeat-containing domain"/>
    <property type="match status" value="1"/>
</dbReference>
<dbReference type="InterPro" id="IPR002110">
    <property type="entry name" value="Ankyrin_rpt"/>
</dbReference>